<dbReference type="AlphaFoldDB" id="A0A166LKZ6"/>
<dbReference type="GO" id="GO:0000492">
    <property type="term" value="P:box C/D snoRNP assembly"/>
    <property type="evidence" value="ECO:0007669"/>
    <property type="project" value="TreeGrafter"/>
</dbReference>
<dbReference type="GO" id="GO:0005634">
    <property type="term" value="C:nucleus"/>
    <property type="evidence" value="ECO:0007669"/>
    <property type="project" value="TreeGrafter"/>
</dbReference>
<sequence length="338" mass="35338">MSVADDSPGAGGAAAAPRSPKRPQADLEAPAESASKRSRAASPSDDEAKTRATTAAMANASLTGERDDARGGEMDTGAEGQGAPAAAAAAAAAGEESAAAAAAAASQPSRGDTHDKTTEAGTTTARTAPKSKLCGVCNEKEGKYKCTRCALPFCSVPCNKIHRENHPPDPEPSATANPPTAGDSALEPPPSGAPKPPRDPKNPFSVLDDSHQLRYLFRRYPGLQTRLLEIIAATEPPPEMQSTGSSLNDMMKARAMAAANPKKEQWTHDVGLRNGKEALRKARNAAGEDGEGVREYIELINHLMSEANAAAEADEVIRKQAAEKDAELIRRLMTEDRG</sequence>
<evidence type="ECO:0000256" key="5">
    <source>
        <dbReference type="SAM" id="MobiDB-lite"/>
    </source>
</evidence>
<dbReference type="Gene3D" id="3.30.60.190">
    <property type="match status" value="1"/>
</dbReference>
<feature type="compositionally biased region" description="Low complexity" evidence="5">
    <location>
        <begin position="119"/>
        <end position="128"/>
    </location>
</feature>
<dbReference type="Proteomes" id="UP000076552">
    <property type="component" value="Unassembled WGS sequence"/>
</dbReference>
<dbReference type="InterPro" id="IPR007529">
    <property type="entry name" value="Znf_HIT"/>
</dbReference>
<feature type="region of interest" description="Disordered" evidence="5">
    <location>
        <begin position="1"/>
        <end position="132"/>
    </location>
</feature>
<dbReference type="PANTHER" id="PTHR13483:SF11">
    <property type="entry name" value="ZINC FINGER HIT DOMAIN-CONTAINING PROTEIN 3"/>
    <property type="match status" value="1"/>
</dbReference>
<dbReference type="InterPro" id="IPR051639">
    <property type="entry name" value="BCD1"/>
</dbReference>
<feature type="compositionally biased region" description="Basic and acidic residues" evidence="5">
    <location>
        <begin position="64"/>
        <end position="73"/>
    </location>
</feature>
<evidence type="ECO:0000256" key="2">
    <source>
        <dbReference type="ARBA" id="ARBA00022771"/>
    </source>
</evidence>
<accession>A0A166LKZ6</accession>
<feature type="region of interest" description="Disordered" evidence="5">
    <location>
        <begin position="165"/>
        <end position="207"/>
    </location>
</feature>
<dbReference type="InterPro" id="IPR013087">
    <property type="entry name" value="Znf_C2H2_type"/>
</dbReference>
<keyword evidence="3" id="KW-0862">Zinc</keyword>
<dbReference type="SUPFAM" id="SSF144232">
    <property type="entry name" value="HIT/MYND zinc finger-like"/>
    <property type="match status" value="1"/>
</dbReference>
<proteinExistence type="predicted"/>
<dbReference type="CDD" id="cd23024">
    <property type="entry name" value="zf-HIT_ZNHIT2-3"/>
    <property type="match status" value="1"/>
</dbReference>
<comment type="caution">
    <text evidence="7">The sequence shown here is derived from an EMBL/GenBank/DDBJ whole genome shotgun (WGS) entry which is preliminary data.</text>
</comment>
<evidence type="ECO:0000259" key="6">
    <source>
        <dbReference type="PROSITE" id="PS51083"/>
    </source>
</evidence>
<name>A0A166LKZ6_9PEZI</name>
<evidence type="ECO:0000313" key="7">
    <source>
        <dbReference type="EMBL" id="KZL63656.1"/>
    </source>
</evidence>
<reference evidence="7 8" key="1">
    <citation type="submission" date="2015-06" db="EMBL/GenBank/DDBJ databases">
        <title>Survival trade-offs in plant roots during colonization by closely related pathogenic and mutualistic fungi.</title>
        <authorList>
            <person name="Hacquard S."/>
            <person name="Kracher B."/>
            <person name="Hiruma K."/>
            <person name="Weinman A."/>
            <person name="Muench P."/>
            <person name="Garrido Oter R."/>
            <person name="Ver Loren van Themaat E."/>
            <person name="Dallerey J.-F."/>
            <person name="Damm U."/>
            <person name="Henrissat B."/>
            <person name="Lespinet O."/>
            <person name="Thon M."/>
            <person name="Kemen E."/>
            <person name="McHardy A.C."/>
            <person name="Schulze-Lefert P."/>
            <person name="O'Connell R.J."/>
        </authorList>
    </citation>
    <scope>NUCLEOTIDE SEQUENCE [LARGE SCALE GENOMIC DNA]</scope>
    <source>
        <strain evidence="7 8">0861</strain>
    </source>
</reference>
<feature type="compositionally biased region" description="Low complexity" evidence="5">
    <location>
        <begin position="81"/>
        <end position="109"/>
    </location>
</feature>
<organism evidence="7 8">
    <name type="scientific">Colletotrichum tofieldiae</name>
    <dbReference type="NCBI Taxonomy" id="708197"/>
    <lineage>
        <taxon>Eukaryota</taxon>
        <taxon>Fungi</taxon>
        <taxon>Dikarya</taxon>
        <taxon>Ascomycota</taxon>
        <taxon>Pezizomycotina</taxon>
        <taxon>Sordariomycetes</taxon>
        <taxon>Hypocreomycetidae</taxon>
        <taxon>Glomerellales</taxon>
        <taxon>Glomerellaceae</taxon>
        <taxon>Colletotrichum</taxon>
        <taxon>Colletotrichum spaethianum species complex</taxon>
    </lineage>
</organism>
<keyword evidence="1" id="KW-0479">Metal-binding</keyword>
<gene>
    <name evidence="7" type="ORF">CT0861_01263</name>
</gene>
<feature type="domain" description="HIT-type" evidence="6">
    <location>
        <begin position="134"/>
        <end position="167"/>
    </location>
</feature>
<evidence type="ECO:0000256" key="1">
    <source>
        <dbReference type="ARBA" id="ARBA00022723"/>
    </source>
</evidence>
<dbReference type="PROSITE" id="PS51083">
    <property type="entry name" value="ZF_HIT"/>
    <property type="match status" value="1"/>
</dbReference>
<keyword evidence="2 4" id="KW-0863">Zinc-finger</keyword>
<dbReference type="GO" id="GO:0000463">
    <property type="term" value="P:maturation of LSU-rRNA from tricistronic rRNA transcript (SSU-rRNA, 5.8S rRNA, LSU-rRNA)"/>
    <property type="evidence" value="ECO:0007669"/>
    <property type="project" value="TreeGrafter"/>
</dbReference>
<dbReference type="GO" id="GO:0048254">
    <property type="term" value="P:snoRNA localization"/>
    <property type="evidence" value="ECO:0007669"/>
    <property type="project" value="TreeGrafter"/>
</dbReference>
<dbReference type="GO" id="GO:0008270">
    <property type="term" value="F:zinc ion binding"/>
    <property type="evidence" value="ECO:0007669"/>
    <property type="project" value="UniProtKB-UniRule"/>
</dbReference>
<evidence type="ECO:0000256" key="4">
    <source>
        <dbReference type="PROSITE-ProRule" id="PRU00453"/>
    </source>
</evidence>
<keyword evidence="8" id="KW-1185">Reference proteome</keyword>
<dbReference type="EMBL" id="LFIV01000341">
    <property type="protein sequence ID" value="KZL63656.1"/>
    <property type="molecule type" value="Genomic_DNA"/>
</dbReference>
<dbReference type="PROSITE" id="PS00028">
    <property type="entry name" value="ZINC_FINGER_C2H2_1"/>
    <property type="match status" value="1"/>
</dbReference>
<evidence type="ECO:0000256" key="3">
    <source>
        <dbReference type="ARBA" id="ARBA00022833"/>
    </source>
</evidence>
<dbReference type="GO" id="GO:0070761">
    <property type="term" value="C:pre-snoRNP complex"/>
    <property type="evidence" value="ECO:0007669"/>
    <property type="project" value="TreeGrafter"/>
</dbReference>
<dbReference type="Pfam" id="PF04438">
    <property type="entry name" value="zf-HIT"/>
    <property type="match status" value="1"/>
</dbReference>
<dbReference type="PANTHER" id="PTHR13483">
    <property type="entry name" value="BOX C_D SNORNA PROTEIN 1-RELATED"/>
    <property type="match status" value="1"/>
</dbReference>
<evidence type="ECO:0000313" key="8">
    <source>
        <dbReference type="Proteomes" id="UP000076552"/>
    </source>
</evidence>
<dbReference type="STRING" id="708197.A0A166LKZ6"/>
<protein>
    <submittedName>
        <fullName evidence="7">HIT zinc finger</fullName>
    </submittedName>
</protein>